<feature type="repeat" description="ANK" evidence="1">
    <location>
        <begin position="37"/>
        <end position="69"/>
    </location>
</feature>
<dbReference type="EMBL" id="LT934116">
    <property type="protein sequence ID" value="VAH74060.1"/>
    <property type="molecule type" value="Genomic_DNA"/>
</dbReference>
<dbReference type="SUPFAM" id="SSF48403">
    <property type="entry name" value="Ankyrin repeat"/>
    <property type="match status" value="1"/>
</dbReference>
<feature type="compositionally biased region" description="Low complexity" evidence="2">
    <location>
        <begin position="7"/>
        <end position="17"/>
    </location>
</feature>
<dbReference type="PROSITE" id="PS50088">
    <property type="entry name" value="ANK_REPEAT"/>
    <property type="match status" value="1"/>
</dbReference>
<dbReference type="SMART" id="SM00248">
    <property type="entry name" value="ANK"/>
    <property type="match status" value="3"/>
</dbReference>
<dbReference type="Gramene" id="TRITD3Bv1G052510.1">
    <property type="protein sequence ID" value="TRITD3Bv1G052510.1"/>
    <property type="gene ID" value="TRITD3Bv1G052510"/>
</dbReference>
<accession>A0A9R1QDT4</accession>
<evidence type="ECO:0000313" key="3">
    <source>
        <dbReference type="EMBL" id="VAH74060.1"/>
    </source>
</evidence>
<sequence length="126" mass="13701">MARNRPSPHVASSFFSSSRRHVATKHPSRGYSPVARAGVTPFMVSAQSGDVATVKYFLDHGGDLVKADDKGRTVLHHAVGIEFLLSKGVPIDIDCGHGTPLFWAANNEQDKTVKILLEHQMYMASA</sequence>
<dbReference type="InterPro" id="IPR051616">
    <property type="entry name" value="Cul2-RING_E3_ligase_SR"/>
</dbReference>
<evidence type="ECO:0000256" key="1">
    <source>
        <dbReference type="PROSITE-ProRule" id="PRU00023"/>
    </source>
</evidence>
<dbReference type="PROSITE" id="PS50297">
    <property type="entry name" value="ANK_REP_REGION"/>
    <property type="match status" value="1"/>
</dbReference>
<feature type="compositionally biased region" description="Basic residues" evidence="2">
    <location>
        <begin position="18"/>
        <end position="28"/>
    </location>
</feature>
<evidence type="ECO:0000256" key="2">
    <source>
        <dbReference type="SAM" id="MobiDB-lite"/>
    </source>
</evidence>
<name>A0A9R1QDT4_TRITD</name>
<reference evidence="3 4" key="1">
    <citation type="submission" date="2017-09" db="EMBL/GenBank/DDBJ databases">
        <authorList>
            <consortium name="International Durum Wheat Genome Sequencing Consortium (IDWGSC)"/>
            <person name="Milanesi L."/>
        </authorList>
    </citation>
    <scope>NUCLEOTIDE SEQUENCE [LARGE SCALE GENOMIC DNA]</scope>
    <source>
        <strain evidence="4">cv. Svevo</strain>
    </source>
</reference>
<proteinExistence type="predicted"/>
<dbReference type="InterPro" id="IPR036770">
    <property type="entry name" value="Ankyrin_rpt-contain_sf"/>
</dbReference>
<dbReference type="PANTHER" id="PTHR46224">
    <property type="entry name" value="ANKYRIN REPEAT FAMILY PROTEIN"/>
    <property type="match status" value="1"/>
</dbReference>
<feature type="region of interest" description="Disordered" evidence="2">
    <location>
        <begin position="1"/>
        <end position="30"/>
    </location>
</feature>
<keyword evidence="1" id="KW-0040">ANK repeat</keyword>
<evidence type="ECO:0000313" key="4">
    <source>
        <dbReference type="Proteomes" id="UP000324705"/>
    </source>
</evidence>
<keyword evidence="4" id="KW-1185">Reference proteome</keyword>
<dbReference type="Gene3D" id="1.25.40.20">
    <property type="entry name" value="Ankyrin repeat-containing domain"/>
    <property type="match status" value="1"/>
</dbReference>
<protein>
    <submittedName>
        <fullName evidence="3">Uncharacterized protein</fullName>
    </submittedName>
</protein>
<dbReference type="Pfam" id="PF12796">
    <property type="entry name" value="Ank_2"/>
    <property type="match status" value="1"/>
</dbReference>
<gene>
    <name evidence="3" type="ORF">TRITD_3Bv1G052510</name>
</gene>
<dbReference type="Pfam" id="PF00023">
    <property type="entry name" value="Ank"/>
    <property type="match status" value="1"/>
</dbReference>
<dbReference type="PANTHER" id="PTHR46224:SF10">
    <property type="entry name" value="OS01G0189100 PROTEIN"/>
    <property type="match status" value="1"/>
</dbReference>
<dbReference type="AlphaFoldDB" id="A0A9R1QDT4"/>
<dbReference type="InterPro" id="IPR002110">
    <property type="entry name" value="Ankyrin_rpt"/>
</dbReference>
<organism evidence="3 4">
    <name type="scientific">Triticum turgidum subsp. durum</name>
    <name type="common">Durum wheat</name>
    <name type="synonym">Triticum durum</name>
    <dbReference type="NCBI Taxonomy" id="4567"/>
    <lineage>
        <taxon>Eukaryota</taxon>
        <taxon>Viridiplantae</taxon>
        <taxon>Streptophyta</taxon>
        <taxon>Embryophyta</taxon>
        <taxon>Tracheophyta</taxon>
        <taxon>Spermatophyta</taxon>
        <taxon>Magnoliopsida</taxon>
        <taxon>Liliopsida</taxon>
        <taxon>Poales</taxon>
        <taxon>Poaceae</taxon>
        <taxon>BOP clade</taxon>
        <taxon>Pooideae</taxon>
        <taxon>Triticodae</taxon>
        <taxon>Triticeae</taxon>
        <taxon>Triticinae</taxon>
        <taxon>Triticum</taxon>
    </lineage>
</organism>
<dbReference type="Proteomes" id="UP000324705">
    <property type="component" value="Chromosome 3B"/>
</dbReference>